<evidence type="ECO:0000313" key="3">
    <source>
        <dbReference type="Proteomes" id="UP000823388"/>
    </source>
</evidence>
<keyword evidence="3" id="KW-1185">Reference proteome</keyword>
<protein>
    <submittedName>
        <fullName evidence="2">Uncharacterized protein</fullName>
    </submittedName>
</protein>
<feature type="compositionally biased region" description="Basic and acidic residues" evidence="1">
    <location>
        <begin position="26"/>
        <end position="51"/>
    </location>
</feature>
<comment type="caution">
    <text evidence="2">The sequence shown here is derived from an EMBL/GenBank/DDBJ whole genome shotgun (WGS) entry which is preliminary data.</text>
</comment>
<reference evidence="2" key="1">
    <citation type="submission" date="2020-05" db="EMBL/GenBank/DDBJ databases">
        <title>WGS assembly of Panicum virgatum.</title>
        <authorList>
            <person name="Lovell J.T."/>
            <person name="Jenkins J."/>
            <person name="Shu S."/>
            <person name="Juenger T.E."/>
            <person name="Schmutz J."/>
        </authorList>
    </citation>
    <scope>NUCLEOTIDE SEQUENCE</scope>
    <source>
        <strain evidence="2">AP13</strain>
    </source>
</reference>
<name>A0A8T0V2G5_PANVG</name>
<proteinExistence type="predicted"/>
<dbReference type="Proteomes" id="UP000823388">
    <property type="component" value="Chromosome 3K"/>
</dbReference>
<sequence length="106" mass="11553">MPPSRRPIHPGGGSSTPPSFPTSLDLRWDHGGSESSRDESTPIRSDVDRCRQKGSSGAHMWTDAGKKDPLAHRCGPMPAKRIQRSMTLFHQAPTGLSPSHLSSWLV</sequence>
<accession>A0A8T0V2G5</accession>
<evidence type="ECO:0000256" key="1">
    <source>
        <dbReference type="SAM" id="MobiDB-lite"/>
    </source>
</evidence>
<dbReference type="EMBL" id="CM029041">
    <property type="protein sequence ID" value="KAG2628607.1"/>
    <property type="molecule type" value="Genomic_DNA"/>
</dbReference>
<organism evidence="2 3">
    <name type="scientific">Panicum virgatum</name>
    <name type="common">Blackwell switchgrass</name>
    <dbReference type="NCBI Taxonomy" id="38727"/>
    <lineage>
        <taxon>Eukaryota</taxon>
        <taxon>Viridiplantae</taxon>
        <taxon>Streptophyta</taxon>
        <taxon>Embryophyta</taxon>
        <taxon>Tracheophyta</taxon>
        <taxon>Spermatophyta</taxon>
        <taxon>Magnoliopsida</taxon>
        <taxon>Liliopsida</taxon>
        <taxon>Poales</taxon>
        <taxon>Poaceae</taxon>
        <taxon>PACMAD clade</taxon>
        <taxon>Panicoideae</taxon>
        <taxon>Panicodae</taxon>
        <taxon>Paniceae</taxon>
        <taxon>Panicinae</taxon>
        <taxon>Panicum</taxon>
        <taxon>Panicum sect. Hiantes</taxon>
    </lineage>
</organism>
<evidence type="ECO:0000313" key="2">
    <source>
        <dbReference type="EMBL" id="KAG2628607.1"/>
    </source>
</evidence>
<gene>
    <name evidence="2" type="ORF">PVAP13_3KG264127</name>
</gene>
<feature type="region of interest" description="Disordered" evidence="1">
    <location>
        <begin position="1"/>
        <end position="76"/>
    </location>
</feature>
<dbReference type="AlphaFoldDB" id="A0A8T0V2G5"/>